<protein>
    <recommendedName>
        <fullName evidence="1">Heme NO-binding domain-containing protein</fullName>
    </recommendedName>
</protein>
<dbReference type="GO" id="GO:0020037">
    <property type="term" value="F:heme binding"/>
    <property type="evidence" value="ECO:0007669"/>
    <property type="project" value="InterPro"/>
</dbReference>
<dbReference type="InterPro" id="IPR038158">
    <property type="entry name" value="H-NOX_domain_sf"/>
</dbReference>
<dbReference type="Proteomes" id="UP000005713">
    <property type="component" value="Unassembled WGS sequence"/>
</dbReference>
<keyword evidence="3" id="KW-1185">Reference proteome</keyword>
<dbReference type="SUPFAM" id="SSF111126">
    <property type="entry name" value="Ligand-binding domain in the NO signalling and Golgi transport"/>
    <property type="match status" value="1"/>
</dbReference>
<accession>A3K6W4</accession>
<dbReference type="InterPro" id="IPR024096">
    <property type="entry name" value="NO_sig/Golgi_transp_ligand-bd"/>
</dbReference>
<dbReference type="Gene3D" id="3.90.1520.10">
    <property type="entry name" value="H-NOX domain"/>
    <property type="match status" value="1"/>
</dbReference>
<evidence type="ECO:0000313" key="3">
    <source>
        <dbReference type="Proteomes" id="UP000005713"/>
    </source>
</evidence>
<dbReference type="AlphaFoldDB" id="A3K6W4"/>
<sequence>MHGLILRTFQVFVQDTYGQSTWEAITGHAQFEAGDFEAMLNYPTETFDAIIAATEIELGKSSDLFLEDVGTYLVSHPNSEGLRRLLRFGGVDYIEFLHSLDDLPDRARLAVADLVLPDLELRDMGQNTFRLTVGEGLPGFGFVMVGVLRAMADDYGALVLLNAEGVGMGEQEVDITLVESAFAAGRAFDLAAGGGAQGGAA</sequence>
<dbReference type="Pfam" id="PF07700">
    <property type="entry name" value="HNOB"/>
    <property type="match status" value="1"/>
</dbReference>
<gene>
    <name evidence="2" type="ORF">SSE37_12876</name>
</gene>
<dbReference type="EMBL" id="AAYA01000011">
    <property type="protein sequence ID" value="EBA07091.1"/>
    <property type="molecule type" value="Genomic_DNA"/>
</dbReference>
<dbReference type="PANTHER" id="PTHR45655">
    <property type="entry name" value="GUANYLATE CYCLASE SOLUBLE SUBUNIT BETA-2"/>
    <property type="match status" value="1"/>
</dbReference>
<dbReference type="eggNOG" id="COG1060">
    <property type="taxonomic scope" value="Bacteria"/>
</dbReference>
<feature type="domain" description="Heme NO-binding" evidence="1">
    <location>
        <begin position="2"/>
        <end position="155"/>
    </location>
</feature>
<dbReference type="InterPro" id="IPR011644">
    <property type="entry name" value="Heme_NO-bd"/>
</dbReference>
<dbReference type="RefSeq" id="WP_005861234.1">
    <property type="nucleotide sequence ID" value="NZ_AAYA01000011.1"/>
</dbReference>
<comment type="caution">
    <text evidence="2">The sequence shown here is derived from an EMBL/GenBank/DDBJ whole genome shotgun (WGS) entry which is preliminary data.</text>
</comment>
<evidence type="ECO:0000259" key="1">
    <source>
        <dbReference type="Pfam" id="PF07700"/>
    </source>
</evidence>
<reference evidence="2 3" key="1">
    <citation type="submission" date="2006-06" db="EMBL/GenBank/DDBJ databases">
        <authorList>
            <person name="Moran M.A."/>
            <person name="Ferriera S."/>
            <person name="Johnson J."/>
            <person name="Kravitz S."/>
            <person name="Beeson K."/>
            <person name="Sutton G."/>
            <person name="Rogers Y.-H."/>
            <person name="Friedman R."/>
            <person name="Frazier M."/>
            <person name="Venter J.C."/>
        </authorList>
    </citation>
    <scope>NUCLEOTIDE SEQUENCE [LARGE SCALE GENOMIC DNA]</scope>
    <source>
        <strain evidence="2 3">E-37</strain>
    </source>
</reference>
<name>A3K6W4_SAGS3</name>
<proteinExistence type="predicted"/>
<dbReference type="OrthoDB" id="981203at2"/>
<evidence type="ECO:0000313" key="2">
    <source>
        <dbReference type="EMBL" id="EBA07091.1"/>
    </source>
</evidence>
<organism evidence="2 3">
    <name type="scientific">Sagittula stellata (strain ATCC 700073 / DSM 11524 / E-37)</name>
    <dbReference type="NCBI Taxonomy" id="388399"/>
    <lineage>
        <taxon>Bacteria</taxon>
        <taxon>Pseudomonadati</taxon>
        <taxon>Pseudomonadota</taxon>
        <taxon>Alphaproteobacteria</taxon>
        <taxon>Rhodobacterales</taxon>
        <taxon>Roseobacteraceae</taxon>
        <taxon>Sagittula</taxon>
    </lineage>
</organism>
<dbReference type="PANTHER" id="PTHR45655:SF13">
    <property type="entry name" value="SOLUBLE GUANYLATE CYCLASE GCY-32-RELATED"/>
    <property type="match status" value="1"/>
</dbReference>